<organism evidence="1">
    <name type="scientific">marine sediment metagenome</name>
    <dbReference type="NCBI Taxonomy" id="412755"/>
    <lineage>
        <taxon>unclassified sequences</taxon>
        <taxon>metagenomes</taxon>
        <taxon>ecological metagenomes</taxon>
    </lineage>
</organism>
<name>A0A0F9J295_9ZZZZ</name>
<sequence>TANLIGTGLGAAAGVLRQNKLNNDSFFDFGEKNIPDSDSESSFTNTGFFN</sequence>
<evidence type="ECO:0000313" key="1">
    <source>
        <dbReference type="EMBL" id="KKM63769.1"/>
    </source>
</evidence>
<dbReference type="EMBL" id="LAZR01011037">
    <property type="protein sequence ID" value="KKM63769.1"/>
    <property type="molecule type" value="Genomic_DNA"/>
</dbReference>
<reference evidence="1" key="1">
    <citation type="journal article" date="2015" name="Nature">
        <title>Complex archaea that bridge the gap between prokaryotes and eukaryotes.</title>
        <authorList>
            <person name="Spang A."/>
            <person name="Saw J.H."/>
            <person name="Jorgensen S.L."/>
            <person name="Zaremba-Niedzwiedzka K."/>
            <person name="Martijn J."/>
            <person name="Lind A.E."/>
            <person name="van Eijk R."/>
            <person name="Schleper C."/>
            <person name="Guy L."/>
            <person name="Ettema T.J."/>
        </authorList>
    </citation>
    <scope>NUCLEOTIDE SEQUENCE</scope>
</reference>
<accession>A0A0F9J295</accession>
<dbReference type="AlphaFoldDB" id="A0A0F9J295"/>
<protein>
    <submittedName>
        <fullName evidence="1">Uncharacterized protein</fullName>
    </submittedName>
</protein>
<comment type="caution">
    <text evidence="1">The sequence shown here is derived from an EMBL/GenBank/DDBJ whole genome shotgun (WGS) entry which is preliminary data.</text>
</comment>
<gene>
    <name evidence="1" type="ORF">LCGC14_1508170</name>
</gene>
<feature type="non-terminal residue" evidence="1">
    <location>
        <position position="1"/>
    </location>
</feature>
<proteinExistence type="predicted"/>